<protein>
    <submittedName>
        <fullName evidence="1">Uncharacterized protein</fullName>
    </submittedName>
</protein>
<keyword evidence="2" id="KW-1185">Reference proteome</keyword>
<gene>
    <name evidence="1" type="ORF">CBR_g704</name>
</gene>
<dbReference type="AlphaFoldDB" id="A0A388KBY8"/>
<comment type="caution">
    <text evidence="1">The sequence shown here is derived from an EMBL/GenBank/DDBJ whole genome shotgun (WGS) entry which is preliminary data.</text>
</comment>
<dbReference type="Proteomes" id="UP000265515">
    <property type="component" value="Unassembled WGS sequence"/>
</dbReference>
<organism evidence="1 2">
    <name type="scientific">Chara braunii</name>
    <name type="common">Braun's stonewort</name>
    <dbReference type="NCBI Taxonomy" id="69332"/>
    <lineage>
        <taxon>Eukaryota</taxon>
        <taxon>Viridiplantae</taxon>
        <taxon>Streptophyta</taxon>
        <taxon>Charophyceae</taxon>
        <taxon>Charales</taxon>
        <taxon>Characeae</taxon>
        <taxon>Chara</taxon>
    </lineage>
</organism>
<evidence type="ECO:0000313" key="2">
    <source>
        <dbReference type="Proteomes" id="UP000265515"/>
    </source>
</evidence>
<proteinExistence type="predicted"/>
<dbReference type="EMBL" id="BFEA01000089">
    <property type="protein sequence ID" value="GBG67575.1"/>
    <property type="molecule type" value="Genomic_DNA"/>
</dbReference>
<reference evidence="1 2" key="1">
    <citation type="journal article" date="2018" name="Cell">
        <title>The Chara Genome: Secondary Complexity and Implications for Plant Terrestrialization.</title>
        <authorList>
            <person name="Nishiyama T."/>
            <person name="Sakayama H."/>
            <person name="Vries J.D."/>
            <person name="Buschmann H."/>
            <person name="Saint-Marcoux D."/>
            <person name="Ullrich K.K."/>
            <person name="Haas F.B."/>
            <person name="Vanderstraeten L."/>
            <person name="Becker D."/>
            <person name="Lang D."/>
            <person name="Vosolsobe S."/>
            <person name="Rombauts S."/>
            <person name="Wilhelmsson P.K.I."/>
            <person name="Janitza P."/>
            <person name="Kern R."/>
            <person name="Heyl A."/>
            <person name="Rumpler F."/>
            <person name="Villalobos L.I.A.C."/>
            <person name="Clay J.M."/>
            <person name="Skokan R."/>
            <person name="Toyoda A."/>
            <person name="Suzuki Y."/>
            <person name="Kagoshima H."/>
            <person name="Schijlen E."/>
            <person name="Tajeshwar N."/>
            <person name="Catarino B."/>
            <person name="Hetherington A.J."/>
            <person name="Saltykova A."/>
            <person name="Bonnot C."/>
            <person name="Breuninger H."/>
            <person name="Symeonidi A."/>
            <person name="Radhakrishnan G.V."/>
            <person name="Van Nieuwerburgh F."/>
            <person name="Deforce D."/>
            <person name="Chang C."/>
            <person name="Karol K.G."/>
            <person name="Hedrich R."/>
            <person name="Ulvskov P."/>
            <person name="Glockner G."/>
            <person name="Delwiche C.F."/>
            <person name="Petrasek J."/>
            <person name="Van de Peer Y."/>
            <person name="Friml J."/>
            <person name="Beilby M."/>
            <person name="Dolan L."/>
            <person name="Kohara Y."/>
            <person name="Sugano S."/>
            <person name="Fujiyama A."/>
            <person name="Delaux P.-M."/>
            <person name="Quint M."/>
            <person name="TheiBen G."/>
            <person name="Hagemann M."/>
            <person name="Harholt J."/>
            <person name="Dunand C."/>
            <person name="Zachgo S."/>
            <person name="Langdale J."/>
            <person name="Maumus F."/>
            <person name="Straeten D.V.D."/>
            <person name="Gould S.B."/>
            <person name="Rensing S.A."/>
        </authorList>
    </citation>
    <scope>NUCLEOTIDE SEQUENCE [LARGE SCALE GENOMIC DNA]</scope>
    <source>
        <strain evidence="1 2">S276</strain>
    </source>
</reference>
<evidence type="ECO:0000313" key="1">
    <source>
        <dbReference type="EMBL" id="GBG67575.1"/>
    </source>
</evidence>
<name>A0A388KBY8_CHABU</name>
<sequence>MNTNLADVSMPLDDDALETTVVRMHPKQTDAGLELTGVEGCGQVTTFDKADGSSPLYSAEGQIDPKPGDVSMPHDTSGNEMRAVDLDQRLGPGYEDLLYSGLHGEAMGEDLLKKASDTVEDKLFYLSDDDEDTVHEDKKLRGEELLFDIHGTLSPTQYDTVAMEKTQPVNVVDLDALSSEKSGLKLFVADVEDLRHREEFMSSPIIDADTSNLSSFPDGLEHVIAVSTRRGLASCWDYHRWTLVTWKLSLVSIEFLSLLSARQPVLEVLFCSLLPGSCIDSRQLNVIVGVHEVLFASLLLRSCVVSRN</sequence>
<accession>A0A388KBY8</accession>
<dbReference type="Gramene" id="GBG67575">
    <property type="protein sequence ID" value="GBG67575"/>
    <property type="gene ID" value="CBR_g704"/>
</dbReference>